<organism evidence="1">
    <name type="scientific">marine sediment metagenome</name>
    <dbReference type="NCBI Taxonomy" id="412755"/>
    <lineage>
        <taxon>unclassified sequences</taxon>
        <taxon>metagenomes</taxon>
        <taxon>ecological metagenomes</taxon>
    </lineage>
</organism>
<protein>
    <submittedName>
        <fullName evidence="1">Uncharacterized protein</fullName>
    </submittedName>
</protein>
<feature type="non-terminal residue" evidence="1">
    <location>
        <position position="1"/>
    </location>
</feature>
<comment type="caution">
    <text evidence="1">The sequence shown here is derived from an EMBL/GenBank/DDBJ whole genome shotgun (WGS) entry which is preliminary data.</text>
</comment>
<name>A0A0F8WL05_9ZZZZ</name>
<reference evidence="1" key="1">
    <citation type="journal article" date="2015" name="Nature">
        <title>Complex archaea that bridge the gap between prokaryotes and eukaryotes.</title>
        <authorList>
            <person name="Spang A."/>
            <person name="Saw J.H."/>
            <person name="Jorgensen S.L."/>
            <person name="Zaremba-Niedzwiedzka K."/>
            <person name="Martijn J."/>
            <person name="Lind A.E."/>
            <person name="van Eijk R."/>
            <person name="Schleper C."/>
            <person name="Guy L."/>
            <person name="Ettema T.J."/>
        </authorList>
    </citation>
    <scope>NUCLEOTIDE SEQUENCE</scope>
</reference>
<evidence type="ECO:0000313" key="1">
    <source>
        <dbReference type="EMBL" id="KKK57557.1"/>
    </source>
</evidence>
<proteinExistence type="predicted"/>
<dbReference type="AlphaFoldDB" id="A0A0F8WL05"/>
<dbReference type="EMBL" id="LAZR01064418">
    <property type="protein sequence ID" value="KKK57557.1"/>
    <property type="molecule type" value="Genomic_DNA"/>
</dbReference>
<sequence>QKRVGIPNEFVKEFEITKEDKVEWNNSKGKLKAELKKNE</sequence>
<gene>
    <name evidence="1" type="ORF">LCGC14_3053240</name>
</gene>
<accession>A0A0F8WL05</accession>